<dbReference type="NCBIfam" id="TIGR02937">
    <property type="entry name" value="sigma70-ECF"/>
    <property type="match status" value="1"/>
</dbReference>
<dbReference type="AlphaFoldDB" id="A0A327VR68"/>
<dbReference type="PANTHER" id="PTHR43133">
    <property type="entry name" value="RNA POLYMERASE ECF-TYPE SIGMA FACTO"/>
    <property type="match status" value="1"/>
</dbReference>
<dbReference type="InterPro" id="IPR013324">
    <property type="entry name" value="RNA_pol_sigma_r3/r4-like"/>
</dbReference>
<keyword evidence="7" id="KW-1185">Reference proteome</keyword>
<evidence type="ECO:0000259" key="5">
    <source>
        <dbReference type="Pfam" id="PF08281"/>
    </source>
</evidence>
<reference evidence="6 7" key="1">
    <citation type="submission" date="2018-06" db="EMBL/GenBank/DDBJ databases">
        <title>Genomic Encyclopedia of Archaeal and Bacterial Type Strains, Phase II (KMG-II): from individual species to whole genera.</title>
        <authorList>
            <person name="Goeker M."/>
        </authorList>
    </citation>
    <scope>NUCLEOTIDE SEQUENCE [LARGE SCALE GENOMIC DNA]</scope>
    <source>
        <strain evidence="6 7">DSM 29821</strain>
    </source>
</reference>
<dbReference type="PANTHER" id="PTHR43133:SF46">
    <property type="entry name" value="RNA POLYMERASE SIGMA-70 FACTOR ECF SUBFAMILY"/>
    <property type="match status" value="1"/>
</dbReference>
<dbReference type="InterPro" id="IPR013249">
    <property type="entry name" value="RNA_pol_sigma70_r4_t2"/>
</dbReference>
<keyword evidence="4" id="KW-0804">Transcription</keyword>
<dbReference type="InterPro" id="IPR039425">
    <property type="entry name" value="RNA_pol_sigma-70-like"/>
</dbReference>
<evidence type="ECO:0000313" key="6">
    <source>
        <dbReference type="EMBL" id="RAJ76569.1"/>
    </source>
</evidence>
<dbReference type="InterPro" id="IPR036388">
    <property type="entry name" value="WH-like_DNA-bd_sf"/>
</dbReference>
<dbReference type="EMBL" id="QLMA01000008">
    <property type="protein sequence ID" value="RAJ76569.1"/>
    <property type="molecule type" value="Genomic_DNA"/>
</dbReference>
<keyword evidence="2" id="KW-0805">Transcription regulation</keyword>
<dbReference type="InterPro" id="IPR013325">
    <property type="entry name" value="RNA_pol_sigma_r2"/>
</dbReference>
<evidence type="ECO:0000313" key="7">
    <source>
        <dbReference type="Proteomes" id="UP000249819"/>
    </source>
</evidence>
<name>A0A327VR68_9BACT</name>
<dbReference type="SUPFAM" id="SSF88659">
    <property type="entry name" value="Sigma3 and sigma4 domains of RNA polymerase sigma factors"/>
    <property type="match status" value="1"/>
</dbReference>
<evidence type="ECO:0000256" key="2">
    <source>
        <dbReference type="ARBA" id="ARBA00023015"/>
    </source>
</evidence>
<dbReference type="GO" id="GO:0003677">
    <property type="term" value="F:DNA binding"/>
    <property type="evidence" value="ECO:0007669"/>
    <property type="project" value="InterPro"/>
</dbReference>
<accession>A0A327VR68</accession>
<dbReference type="InterPro" id="IPR014284">
    <property type="entry name" value="RNA_pol_sigma-70_dom"/>
</dbReference>
<protein>
    <submittedName>
        <fullName evidence="6">RNA polymerase sigma factor (Sigma-70 family)</fullName>
    </submittedName>
</protein>
<proteinExistence type="inferred from homology"/>
<dbReference type="GO" id="GO:0016987">
    <property type="term" value="F:sigma factor activity"/>
    <property type="evidence" value="ECO:0007669"/>
    <property type="project" value="UniProtKB-KW"/>
</dbReference>
<gene>
    <name evidence="6" type="ORF">CLV59_10888</name>
</gene>
<comment type="similarity">
    <text evidence="1">Belongs to the sigma-70 factor family. ECF subfamily.</text>
</comment>
<dbReference type="SUPFAM" id="SSF88946">
    <property type="entry name" value="Sigma2 domain of RNA polymerase sigma factors"/>
    <property type="match status" value="1"/>
</dbReference>
<evidence type="ECO:0000256" key="3">
    <source>
        <dbReference type="ARBA" id="ARBA00023082"/>
    </source>
</evidence>
<feature type="domain" description="RNA polymerase sigma factor 70 region 4 type 2" evidence="5">
    <location>
        <begin position="122"/>
        <end position="174"/>
    </location>
</feature>
<dbReference type="Proteomes" id="UP000249819">
    <property type="component" value="Unassembled WGS sequence"/>
</dbReference>
<dbReference type="Gene3D" id="1.10.10.10">
    <property type="entry name" value="Winged helix-like DNA-binding domain superfamily/Winged helix DNA-binding domain"/>
    <property type="match status" value="1"/>
</dbReference>
<dbReference type="Gene3D" id="1.10.1740.10">
    <property type="match status" value="1"/>
</dbReference>
<keyword evidence="3" id="KW-0731">Sigma factor</keyword>
<comment type="caution">
    <text evidence="6">The sequence shown here is derived from an EMBL/GenBank/DDBJ whole genome shotgun (WGS) entry which is preliminary data.</text>
</comment>
<dbReference type="OrthoDB" id="9150024at2"/>
<sequence>MNEHELWESYKSGEVNGLEELYGKYYRALSNYGYKFTHDQYCIEESIQDLFRKLWQNRRWMTQATAIKEYLYSSFRRILLGKLDYTPERFASDQATEHIPFHLQLSDEHPLFEGKKLEHRKERAQAMLGTLANRQREAIFLHYYEGLSDDSIAQIMNLQHTGAYKLIHRTMDHLRTKSGNFSLLVLLYLLKHT</sequence>
<dbReference type="Pfam" id="PF08281">
    <property type="entry name" value="Sigma70_r4_2"/>
    <property type="match status" value="1"/>
</dbReference>
<evidence type="ECO:0000256" key="4">
    <source>
        <dbReference type="ARBA" id="ARBA00023163"/>
    </source>
</evidence>
<dbReference type="RefSeq" id="WP_111594295.1">
    <property type="nucleotide sequence ID" value="NZ_QLMA01000008.1"/>
</dbReference>
<dbReference type="GO" id="GO:0006352">
    <property type="term" value="P:DNA-templated transcription initiation"/>
    <property type="evidence" value="ECO:0007669"/>
    <property type="project" value="InterPro"/>
</dbReference>
<evidence type="ECO:0000256" key="1">
    <source>
        <dbReference type="ARBA" id="ARBA00010641"/>
    </source>
</evidence>
<organism evidence="6 7">
    <name type="scientific">Chitinophaga dinghuensis</name>
    <dbReference type="NCBI Taxonomy" id="1539050"/>
    <lineage>
        <taxon>Bacteria</taxon>
        <taxon>Pseudomonadati</taxon>
        <taxon>Bacteroidota</taxon>
        <taxon>Chitinophagia</taxon>
        <taxon>Chitinophagales</taxon>
        <taxon>Chitinophagaceae</taxon>
        <taxon>Chitinophaga</taxon>
    </lineage>
</organism>